<sequence>MERNLDGEMADQHLPVGQGVQIRFIGDLKENKKPRNRRAKEESYGVAIRVQGIDGQPFVVLNSGDQAKSSYGVQIKSQGPYGNAYPSNTLDHQGISSRASHSVRSVTSEPEVPENPYASRSKKQSGSQYSTSDEDQGSRHRQKFRGNEGVPSRPRQLIPKSTEELKRSQSHSSLLDQDIDEPFDSDRHYSERSSTIDTTYSQLSSSRGSLKRNENREHSPGGYRNTARSTSVVKNSTSQNNGLSASSTSTQPSEDIDTKPLSSVDSLINKFDTRGQVRGRTARRSQALKDERKRSQSLDGRRSYQDSADSREMSDGERNLQKQSLVQISAEPTHMGNWSRQSLEKEPINKSRQTKEWLAQALEEPIAPRQQRTIQSELQLKSTPDLLRDQQDGKDPNWEMIYTILRDGSHDSDVMQRRKASLILEKVQSLQVSPSEDSRILANQKKDLERKLSDLQRQLDNEKAQRIRMESTQDRPKPGLQRLEIQLEESTEECARLKNLFEKKKNELNVMSQELMEVRMSKEDVESKVRSLEDQLMDAKEQVSHLRVKGGGETGDKHALLKDQLSLESDRQKINQVVRNLQRELDESSEEINQWKDMFEKNKEELRSSKQQLLQTKLEKEEFEDEVNEMKDRYALLQSEFSQAKKGSVDAGEVEAVRKELKRTQDQVRQISAEKERFEDDLHETERELAAVKSALKEEVSDHDHEKETLREQFQKENHNIRKDYDDLLRDFERVQDQVKQLTLEKQRQEEGVHKRERELSVLKGALKEEASDRDREAERLREQFQKENQRLKKDYDDLLQTKKRLESENAEYARLRQIIEGTLQESREENDDLRRKILGLEAQIKELKTFCDDLQRAETRLKDKVGRLETERRNMEESLGQVTEQGQEFTLLKRDLETRLDESQRSLKRLTLEYDELQECYQEEMKQKDQLKKTKNELEDQKRLLDKSMDKLTRELDDMSSESRGSLQLLHTQLEEYKEKSRREITEAQKQAKEKTSEVEKIQVNATRLQEEVQKLKQAVQESQADKESAELDKELAAKRLQSLEEDFESKKRAQDDRFRQVKGLEDKVKRLEVELDEERNSVELLTDRINRSRDQMDQLRAELMQERTSRQDLECDKISLERQNKDLKGRLASTEGQQKPSVNVNQLEARLQEIQEKLQSEEREKSGLLSSTRKLERKLKELNIQLEDERLQVNDQKDQVLNTVEKKSLTQTLVHKL</sequence>
<dbReference type="Pfam" id="PF01576">
    <property type="entry name" value="Myosin_tail_1"/>
    <property type="match status" value="1"/>
</dbReference>
<feature type="coiled-coil region" evidence="6">
    <location>
        <begin position="438"/>
        <end position="1201"/>
    </location>
</feature>
<keyword evidence="2" id="KW-0965">Cell junction</keyword>
<accession>A0A8C5R079</accession>
<evidence type="ECO:0000313" key="9">
    <source>
        <dbReference type="Ensembl" id="ENSLLEP00000045603.1"/>
    </source>
</evidence>
<feature type="compositionally biased region" description="Polar residues" evidence="7">
    <location>
        <begin position="226"/>
        <end position="253"/>
    </location>
</feature>
<dbReference type="GO" id="GO:0005923">
    <property type="term" value="C:bicellular tight junction"/>
    <property type="evidence" value="ECO:0007669"/>
    <property type="project" value="TreeGrafter"/>
</dbReference>
<evidence type="ECO:0000259" key="8">
    <source>
        <dbReference type="Pfam" id="PF01576"/>
    </source>
</evidence>
<feature type="compositionally biased region" description="Polar residues" evidence="7">
    <location>
        <begin position="192"/>
        <end position="208"/>
    </location>
</feature>
<reference evidence="9" key="2">
    <citation type="submission" date="2025-09" db="UniProtKB">
        <authorList>
            <consortium name="Ensembl"/>
        </authorList>
    </citation>
    <scope>IDENTIFICATION</scope>
</reference>
<keyword evidence="10" id="KW-1185">Reference proteome</keyword>
<evidence type="ECO:0000256" key="6">
    <source>
        <dbReference type="SAM" id="Coils"/>
    </source>
</evidence>
<proteinExistence type="inferred from homology"/>
<evidence type="ECO:0000256" key="2">
    <source>
        <dbReference type="ARBA" id="ARBA00022427"/>
    </source>
</evidence>
<dbReference type="SUPFAM" id="SSF90257">
    <property type="entry name" value="Myosin rod fragments"/>
    <property type="match status" value="1"/>
</dbReference>
<feature type="compositionally biased region" description="Polar residues" evidence="7">
    <location>
        <begin position="85"/>
        <end position="108"/>
    </location>
</feature>
<dbReference type="GeneTree" id="ENSGT00940000154489"/>
<feature type="region of interest" description="Disordered" evidence="7">
    <location>
        <begin position="82"/>
        <end position="320"/>
    </location>
</feature>
<dbReference type="GO" id="GO:0016459">
    <property type="term" value="C:myosin complex"/>
    <property type="evidence" value="ECO:0007669"/>
    <property type="project" value="InterPro"/>
</dbReference>
<evidence type="ECO:0000256" key="1">
    <source>
        <dbReference type="ARBA" id="ARBA00004435"/>
    </source>
</evidence>
<dbReference type="Gene3D" id="1.10.287.1490">
    <property type="match status" value="1"/>
</dbReference>
<keyword evidence="3 6" id="KW-0175">Coiled coil</keyword>
<gene>
    <name evidence="9" type="primary">CGN</name>
</gene>
<evidence type="ECO:0000313" key="10">
    <source>
        <dbReference type="Proteomes" id="UP000694569"/>
    </source>
</evidence>
<organism evidence="9 10">
    <name type="scientific">Leptobrachium leishanense</name>
    <name type="common">Leishan spiny toad</name>
    <dbReference type="NCBI Taxonomy" id="445787"/>
    <lineage>
        <taxon>Eukaryota</taxon>
        <taxon>Metazoa</taxon>
        <taxon>Chordata</taxon>
        <taxon>Craniata</taxon>
        <taxon>Vertebrata</taxon>
        <taxon>Euteleostomi</taxon>
        <taxon>Amphibia</taxon>
        <taxon>Batrachia</taxon>
        <taxon>Anura</taxon>
        <taxon>Pelobatoidea</taxon>
        <taxon>Megophryidae</taxon>
        <taxon>Leptobrachium</taxon>
    </lineage>
</organism>
<dbReference type="Proteomes" id="UP000694569">
    <property type="component" value="Unplaced"/>
</dbReference>
<reference evidence="9" key="1">
    <citation type="submission" date="2025-08" db="UniProtKB">
        <authorList>
            <consortium name="Ensembl"/>
        </authorList>
    </citation>
    <scope>IDENTIFICATION</scope>
</reference>
<dbReference type="OrthoDB" id="6108017at2759"/>
<feature type="region of interest" description="Disordered" evidence="7">
    <location>
        <begin position="331"/>
        <end position="350"/>
    </location>
</feature>
<comment type="subcellular location">
    <subcellularLocation>
        <location evidence="1">Cell junction</location>
        <location evidence="1">Tight junction</location>
    </subcellularLocation>
</comment>
<evidence type="ECO:0000256" key="4">
    <source>
        <dbReference type="ARBA" id="ARBA00038467"/>
    </source>
</evidence>
<dbReference type="PANTHER" id="PTHR46349:SF4">
    <property type="entry name" value="CINGULIN"/>
    <property type="match status" value="1"/>
</dbReference>
<evidence type="ECO:0000256" key="3">
    <source>
        <dbReference type="ARBA" id="ARBA00023054"/>
    </source>
</evidence>
<evidence type="ECO:0000256" key="5">
    <source>
        <dbReference type="ARBA" id="ARBA00044075"/>
    </source>
</evidence>
<name>A0A8C5R079_9ANUR</name>
<comment type="similarity">
    <text evidence="4">Belongs to the cingulin family.</text>
</comment>
<dbReference type="PANTHER" id="PTHR46349">
    <property type="entry name" value="CINGULIN-LIKE PROTEIN 1-RELATED"/>
    <property type="match status" value="1"/>
</dbReference>
<keyword evidence="2" id="KW-0796">Tight junction</keyword>
<protein>
    <recommendedName>
        <fullName evidence="5">Cingulin</fullName>
    </recommendedName>
</protein>
<feature type="compositionally biased region" description="Basic and acidic residues" evidence="7">
    <location>
        <begin position="287"/>
        <end position="320"/>
    </location>
</feature>
<feature type="domain" description="Myosin tail" evidence="8">
    <location>
        <begin position="1024"/>
        <end position="1203"/>
    </location>
</feature>
<dbReference type="Ensembl" id="ENSLLET00000047430.1">
    <property type="protein sequence ID" value="ENSLLEP00000045603.1"/>
    <property type="gene ID" value="ENSLLEG00000028910.1"/>
</dbReference>
<evidence type="ECO:0000256" key="7">
    <source>
        <dbReference type="SAM" id="MobiDB-lite"/>
    </source>
</evidence>
<dbReference type="InterPro" id="IPR002928">
    <property type="entry name" value="Myosin_tail"/>
</dbReference>
<dbReference type="AlphaFoldDB" id="A0A8C5R079"/>